<name>A0A544QKG4_9EURY</name>
<dbReference type="OrthoDB" id="318818at2157"/>
<organism evidence="1 2">
    <name type="scientific">Halonotius roseus</name>
    <dbReference type="NCBI Taxonomy" id="2511997"/>
    <lineage>
        <taxon>Archaea</taxon>
        <taxon>Methanobacteriati</taxon>
        <taxon>Methanobacteriota</taxon>
        <taxon>Stenosarchaea group</taxon>
        <taxon>Halobacteria</taxon>
        <taxon>Halobacteriales</taxon>
        <taxon>Haloferacaceae</taxon>
        <taxon>Halonotius</taxon>
    </lineage>
</organism>
<protein>
    <submittedName>
        <fullName evidence="1">Cobalamin biosynthesis protein</fullName>
    </submittedName>
</protein>
<gene>
    <name evidence="1" type="ORF">EWF95_12130</name>
</gene>
<dbReference type="Pfam" id="PF26411">
    <property type="entry name" value="LAGLIDADG_4"/>
    <property type="match status" value="1"/>
</dbReference>
<dbReference type="Proteomes" id="UP000315385">
    <property type="component" value="Unassembled WGS sequence"/>
</dbReference>
<evidence type="ECO:0000313" key="2">
    <source>
        <dbReference type="Proteomes" id="UP000315385"/>
    </source>
</evidence>
<keyword evidence="2" id="KW-1185">Reference proteome</keyword>
<dbReference type="InterPro" id="IPR058749">
    <property type="entry name" value="Homing_endonuclease-like"/>
</dbReference>
<dbReference type="EMBL" id="SESI01000004">
    <property type="protein sequence ID" value="TQQ78875.1"/>
    <property type="molecule type" value="Genomic_DNA"/>
</dbReference>
<accession>A0A544QKG4</accession>
<dbReference type="RefSeq" id="WP_142444352.1">
    <property type="nucleotide sequence ID" value="NZ_SESI01000004.1"/>
</dbReference>
<reference evidence="1 2" key="1">
    <citation type="submission" date="2019-02" db="EMBL/GenBank/DDBJ databases">
        <title>Halonotius sp. a new haloqrchaeon isolated from saline water.</title>
        <authorList>
            <person name="Duran-Viseras A."/>
            <person name="Sanchez-Porro C."/>
            <person name="Ventosa A."/>
        </authorList>
    </citation>
    <scope>NUCLEOTIDE SEQUENCE [LARGE SCALE GENOMIC DNA]</scope>
    <source>
        <strain evidence="1 2">F9-27</strain>
    </source>
</reference>
<comment type="caution">
    <text evidence="1">The sequence shown here is derived from an EMBL/GenBank/DDBJ whole genome shotgun (WGS) entry which is preliminary data.</text>
</comment>
<evidence type="ECO:0000313" key="1">
    <source>
        <dbReference type="EMBL" id="TQQ78875.1"/>
    </source>
</evidence>
<sequence length="226" mass="24535">MSVAVPDDLLAGHPATAYFWGRVAGNGEIENDRLTVTTNDEAAAEALSEIVGSEIDHDQTTRDYAHNTDISKTEDEYTVEVTSDDLFGMSGALGLPVDGRGNYRFGAFADYRRDLLRGILEGCGTICFKSSSGTVGVSFVHDDAALLELVQDLIDDAPVDAPYGDLSDTSSGGYWFGIDDDAAADFGMWLYETEDTGLFAPSRRRKLVQSLDQATDVEFDRSQFEA</sequence>
<proteinExistence type="predicted"/>
<dbReference type="AlphaFoldDB" id="A0A544QKG4"/>